<name>A0A7T6Z7X0_9BACI</name>
<dbReference type="Gene3D" id="1.10.1530.10">
    <property type="match status" value="1"/>
</dbReference>
<dbReference type="GO" id="GO:0016491">
    <property type="term" value="F:oxidoreductase activity"/>
    <property type="evidence" value="ECO:0007669"/>
    <property type="project" value="UniProtKB-KW"/>
</dbReference>
<keyword evidence="2" id="KW-0560">Oxidoreductase</keyword>
<dbReference type="Pfam" id="PF02615">
    <property type="entry name" value="Ldh_2"/>
    <property type="match status" value="1"/>
</dbReference>
<evidence type="ECO:0000313" key="3">
    <source>
        <dbReference type="EMBL" id="QQK78441.1"/>
    </source>
</evidence>
<evidence type="ECO:0000313" key="4">
    <source>
        <dbReference type="Proteomes" id="UP000595823"/>
    </source>
</evidence>
<dbReference type="InterPro" id="IPR043143">
    <property type="entry name" value="Mal/L-sulf/L-lact_DH-like_NADP"/>
</dbReference>
<dbReference type="PANTHER" id="PTHR11091:SF0">
    <property type="entry name" value="MALATE DEHYDROGENASE"/>
    <property type="match status" value="1"/>
</dbReference>
<proteinExistence type="inferred from homology"/>
<keyword evidence="4" id="KW-1185">Reference proteome</keyword>
<organism evidence="3 4">
    <name type="scientific">Salicibibacter cibarius</name>
    <dbReference type="NCBI Taxonomy" id="2743000"/>
    <lineage>
        <taxon>Bacteria</taxon>
        <taxon>Bacillati</taxon>
        <taxon>Bacillota</taxon>
        <taxon>Bacilli</taxon>
        <taxon>Bacillales</taxon>
        <taxon>Bacillaceae</taxon>
        <taxon>Salicibibacter</taxon>
    </lineage>
</organism>
<dbReference type="InterPro" id="IPR003767">
    <property type="entry name" value="Malate/L-lactate_DH-like"/>
</dbReference>
<reference evidence="3 4" key="1">
    <citation type="submission" date="2020-06" db="EMBL/GenBank/DDBJ databases">
        <title>Genomic analysis of Salicibibacter sp. NKC5-3.</title>
        <authorList>
            <person name="Oh Y.J."/>
        </authorList>
    </citation>
    <scope>NUCLEOTIDE SEQUENCE [LARGE SCALE GENOMIC DNA]</scope>
    <source>
        <strain evidence="3 4">NKC5-3</strain>
    </source>
</reference>
<dbReference type="Proteomes" id="UP000595823">
    <property type="component" value="Chromosome"/>
</dbReference>
<dbReference type="KEGG" id="scia:HUG15_20860"/>
<dbReference type="InterPro" id="IPR036111">
    <property type="entry name" value="Mal/L-sulfo/L-lacto_DH-like_sf"/>
</dbReference>
<dbReference type="PANTHER" id="PTHR11091">
    <property type="entry name" value="OXIDOREDUCTASE-RELATED"/>
    <property type="match status" value="1"/>
</dbReference>
<sequence>MILKQDLLRNFSEKIFIKAGLLKDDAKIYADALIQANLEGIDSHGVSKLPIYFKRFVEGRVNAKPSIKIDHTAPGTIIADGDNGPGPIVSKRTIDASLDIMKEIGIVGVGVNNSNHFGAASYYCKQACNQQAICIAFTNAPANIAPWGGKEPYFGTNPIAFGFPNGSEPPIIIDMSSSIVAKAKIRIAEEKKEAIPVGWAVDQNGNQTTDPMEALKGTILPIAGPKGYALALSVEIISGLLTGAAFGNHVQGFNDNNAGIANVGHFFILIDINKFMDISVYEQLIQQMITEIKEIPKASGVDEILIPGERRASKAKLRSEKGIPVPVATINKLNELAKQEQVRFM</sequence>
<accession>A0A7T6Z7X0</accession>
<dbReference type="AlphaFoldDB" id="A0A7T6Z7X0"/>
<dbReference type="Gene3D" id="3.30.1370.60">
    <property type="entry name" value="Hypothetical oxidoreductase yiak, domain 2"/>
    <property type="match status" value="1"/>
</dbReference>
<evidence type="ECO:0000256" key="2">
    <source>
        <dbReference type="ARBA" id="ARBA00023002"/>
    </source>
</evidence>
<gene>
    <name evidence="3" type="ORF">HUG15_20860</name>
</gene>
<dbReference type="InterPro" id="IPR043144">
    <property type="entry name" value="Mal/L-sulf/L-lact_DH-like_ah"/>
</dbReference>
<protein>
    <submittedName>
        <fullName evidence="3">Ldh family oxidoreductase</fullName>
    </submittedName>
</protein>
<evidence type="ECO:0000256" key="1">
    <source>
        <dbReference type="ARBA" id="ARBA00006056"/>
    </source>
</evidence>
<comment type="similarity">
    <text evidence="1">Belongs to the LDH2/MDH2 oxidoreductase family.</text>
</comment>
<dbReference type="EMBL" id="CP054705">
    <property type="protein sequence ID" value="QQK78441.1"/>
    <property type="molecule type" value="Genomic_DNA"/>
</dbReference>
<dbReference type="SUPFAM" id="SSF89733">
    <property type="entry name" value="L-sulfolactate dehydrogenase-like"/>
    <property type="match status" value="1"/>
</dbReference>